<organism evidence="3">
    <name type="scientific">Neospora caninum (strain Liverpool)</name>
    <dbReference type="NCBI Taxonomy" id="572307"/>
    <lineage>
        <taxon>Eukaryota</taxon>
        <taxon>Sar</taxon>
        <taxon>Alveolata</taxon>
        <taxon>Apicomplexa</taxon>
        <taxon>Conoidasida</taxon>
        <taxon>Coccidia</taxon>
        <taxon>Eucoccidiorida</taxon>
        <taxon>Eimeriorina</taxon>
        <taxon>Sarcocystidae</taxon>
        <taxon>Neospora</taxon>
    </lineage>
</organism>
<evidence type="ECO:0000256" key="2">
    <source>
        <dbReference type="SAM" id="Phobius"/>
    </source>
</evidence>
<evidence type="ECO:0008006" key="4">
    <source>
        <dbReference type="Google" id="ProtNLM"/>
    </source>
</evidence>
<feature type="transmembrane region" description="Helical" evidence="2">
    <location>
        <begin position="157"/>
        <end position="186"/>
    </location>
</feature>
<name>A0A0F7UF74_NEOCL</name>
<reference evidence="3" key="1">
    <citation type="journal article" date="2015" name="PLoS ONE">
        <title>Comprehensive Evaluation of Toxoplasma gondii VEG and Neospora caninum LIV Genomes with Tachyzoite Stage Transcriptome and Proteome Defines Novel Transcript Features.</title>
        <authorList>
            <person name="Ramaprasad A."/>
            <person name="Mourier T."/>
            <person name="Naeem R."/>
            <person name="Malas T.B."/>
            <person name="Moussa E."/>
            <person name="Panigrahi A."/>
            <person name="Vermont S.J."/>
            <person name="Otto T.D."/>
            <person name="Wastling J."/>
            <person name="Pain A."/>
        </authorList>
    </citation>
    <scope>NUCLEOTIDE SEQUENCE</scope>
    <source>
        <strain evidence="3">Liverpool</strain>
    </source>
</reference>
<dbReference type="EMBL" id="LN714484">
    <property type="protein sequence ID" value="CEL68553.1"/>
    <property type="molecule type" value="Genomic_DNA"/>
</dbReference>
<feature type="compositionally biased region" description="Basic and acidic residues" evidence="1">
    <location>
        <begin position="63"/>
        <end position="72"/>
    </location>
</feature>
<keyword evidence="2" id="KW-0472">Membrane</keyword>
<feature type="compositionally biased region" description="Basic and acidic residues" evidence="1">
    <location>
        <begin position="7"/>
        <end position="22"/>
    </location>
</feature>
<protein>
    <recommendedName>
        <fullName evidence="4">Transmembrane protein</fullName>
    </recommendedName>
</protein>
<sequence>MYSHHPPRGEGMRARQESRADDAALPFAPSGPGVWSPTGPDGPGPHAGAGPAAPLLPGAAAVDCREDRREGEAGAGRWGDGRQEREFEGFESRGREAQSFIEHARREEEDVFRNDRTDRGASVSVGADAAVASGREARREEKKRKAGREKGARKENVAWVVSVYTVVVLLLFLGCAISGVFLGIIVTSPTVRIATTSLHLSGQLNPTEADVYGNPSVWHFRVNSVGKLEMGGDVTFVLPLLNPSIFTLEFVVENLSVFYYPIGKSFQCLLYHGGIIGNEGQPLFLHRELIAEPANGNSSRYISPLSMTVKPTDGSISDDATFRIQTTFGVELPEAYLPEAKPLFDDCRQHGVLIYAVEVSGAYTDSPLTQVKMPGPIEVVAALNCSIGRGVEALFNGVERAYRPVILENLTNKQLFANSEAA</sequence>
<dbReference type="AlphaFoldDB" id="A0A0F7UF74"/>
<evidence type="ECO:0000313" key="3">
    <source>
        <dbReference type="EMBL" id="CEL68553.1"/>
    </source>
</evidence>
<feature type="region of interest" description="Disordered" evidence="1">
    <location>
        <begin position="124"/>
        <end position="149"/>
    </location>
</feature>
<feature type="compositionally biased region" description="Basic and acidic residues" evidence="1">
    <location>
        <begin position="79"/>
        <end position="96"/>
    </location>
</feature>
<proteinExistence type="predicted"/>
<evidence type="ECO:0000256" key="1">
    <source>
        <dbReference type="SAM" id="MobiDB-lite"/>
    </source>
</evidence>
<feature type="compositionally biased region" description="Low complexity" evidence="1">
    <location>
        <begin position="44"/>
        <end position="61"/>
    </location>
</feature>
<gene>
    <name evidence="3" type="ORF">BN1204_043050</name>
</gene>
<keyword evidence="2" id="KW-0812">Transmembrane</keyword>
<feature type="compositionally biased region" description="Low complexity" evidence="1">
    <location>
        <begin position="124"/>
        <end position="134"/>
    </location>
</feature>
<feature type="region of interest" description="Disordered" evidence="1">
    <location>
        <begin position="1"/>
        <end position="96"/>
    </location>
</feature>
<accession>A0A0F7UF74</accession>
<keyword evidence="2" id="KW-1133">Transmembrane helix</keyword>